<dbReference type="AlphaFoldDB" id="A0A4Y2DS86"/>
<accession>A0A4Y2DS86</accession>
<name>A0A4Y2DS86_ARAVE</name>
<proteinExistence type="predicted"/>
<protein>
    <submittedName>
        <fullName evidence="1">Uncharacterized protein</fullName>
    </submittedName>
</protein>
<gene>
    <name evidence="1" type="ORF">AVEN_199860_1</name>
</gene>
<organism evidence="1 2">
    <name type="scientific">Araneus ventricosus</name>
    <name type="common">Orbweaver spider</name>
    <name type="synonym">Epeira ventricosa</name>
    <dbReference type="NCBI Taxonomy" id="182803"/>
    <lineage>
        <taxon>Eukaryota</taxon>
        <taxon>Metazoa</taxon>
        <taxon>Ecdysozoa</taxon>
        <taxon>Arthropoda</taxon>
        <taxon>Chelicerata</taxon>
        <taxon>Arachnida</taxon>
        <taxon>Araneae</taxon>
        <taxon>Araneomorphae</taxon>
        <taxon>Entelegynae</taxon>
        <taxon>Araneoidea</taxon>
        <taxon>Araneidae</taxon>
        <taxon>Araneus</taxon>
    </lineage>
</organism>
<dbReference type="Proteomes" id="UP000499080">
    <property type="component" value="Unassembled WGS sequence"/>
</dbReference>
<keyword evidence="2" id="KW-1185">Reference proteome</keyword>
<evidence type="ECO:0000313" key="2">
    <source>
        <dbReference type="Proteomes" id="UP000499080"/>
    </source>
</evidence>
<evidence type="ECO:0000313" key="1">
    <source>
        <dbReference type="EMBL" id="GBM19692.1"/>
    </source>
</evidence>
<sequence>MIWHKPKDHINDCYFYITKIKGISARSNHKIKYPNLHSAMRLVSHNDELPLPKTTENFTYGDAAVEMEIDKVESSSTSSEINYVPDINEEPHLITPEELNDLVRDLNLSIKCSELLGSRLESPPKGL</sequence>
<comment type="caution">
    <text evidence="1">The sequence shown here is derived from an EMBL/GenBank/DDBJ whole genome shotgun (WGS) entry which is preliminary data.</text>
</comment>
<dbReference type="EMBL" id="BGPR01000428">
    <property type="protein sequence ID" value="GBM19692.1"/>
    <property type="molecule type" value="Genomic_DNA"/>
</dbReference>
<reference evidence="1 2" key="1">
    <citation type="journal article" date="2019" name="Sci. Rep.">
        <title>Orb-weaving spider Araneus ventricosus genome elucidates the spidroin gene catalogue.</title>
        <authorList>
            <person name="Kono N."/>
            <person name="Nakamura H."/>
            <person name="Ohtoshi R."/>
            <person name="Moran D.A.P."/>
            <person name="Shinohara A."/>
            <person name="Yoshida Y."/>
            <person name="Fujiwara M."/>
            <person name="Mori M."/>
            <person name="Tomita M."/>
            <person name="Arakawa K."/>
        </authorList>
    </citation>
    <scope>NUCLEOTIDE SEQUENCE [LARGE SCALE GENOMIC DNA]</scope>
</reference>